<dbReference type="Gene3D" id="3.40.30.10">
    <property type="entry name" value="Glutaredoxin"/>
    <property type="match status" value="1"/>
</dbReference>
<gene>
    <name evidence="3" type="primary">dsbD_1</name>
    <name evidence="3" type="ORF">FF011L_10970</name>
</gene>
<dbReference type="SUPFAM" id="SSF52833">
    <property type="entry name" value="Thioredoxin-like"/>
    <property type="match status" value="1"/>
</dbReference>
<keyword evidence="4" id="KW-1185">Reference proteome</keyword>
<feature type="domain" description="Thioredoxin" evidence="2">
    <location>
        <begin position="1"/>
        <end position="130"/>
    </location>
</feature>
<dbReference type="InterPro" id="IPR013766">
    <property type="entry name" value="Thioredoxin_domain"/>
</dbReference>
<dbReference type="InterPro" id="IPR051099">
    <property type="entry name" value="AGR/TXD"/>
</dbReference>
<dbReference type="InterPro" id="IPR036249">
    <property type="entry name" value="Thioredoxin-like_sf"/>
</dbReference>
<reference evidence="3 4" key="1">
    <citation type="submission" date="2019-02" db="EMBL/GenBank/DDBJ databases">
        <title>Deep-cultivation of Planctomycetes and their phenomic and genomic characterization uncovers novel biology.</title>
        <authorList>
            <person name="Wiegand S."/>
            <person name="Jogler M."/>
            <person name="Boedeker C."/>
            <person name="Pinto D."/>
            <person name="Vollmers J."/>
            <person name="Rivas-Marin E."/>
            <person name="Kohn T."/>
            <person name="Peeters S.H."/>
            <person name="Heuer A."/>
            <person name="Rast P."/>
            <person name="Oberbeckmann S."/>
            <person name="Bunk B."/>
            <person name="Jeske O."/>
            <person name="Meyerdierks A."/>
            <person name="Storesund J.E."/>
            <person name="Kallscheuer N."/>
            <person name="Luecker S."/>
            <person name="Lage O.M."/>
            <person name="Pohl T."/>
            <person name="Merkel B.J."/>
            <person name="Hornburger P."/>
            <person name="Mueller R.-W."/>
            <person name="Bruemmer F."/>
            <person name="Labrenz M."/>
            <person name="Spormann A.M."/>
            <person name="Op den Camp H."/>
            <person name="Overmann J."/>
            <person name="Amann R."/>
            <person name="Jetten M.S.M."/>
            <person name="Mascher T."/>
            <person name="Medema M.H."/>
            <person name="Devos D.P."/>
            <person name="Kaster A.-K."/>
            <person name="Ovreas L."/>
            <person name="Rohde M."/>
            <person name="Galperin M.Y."/>
            <person name="Jogler C."/>
        </authorList>
    </citation>
    <scope>NUCLEOTIDE SEQUENCE [LARGE SCALE GENOMIC DNA]</scope>
    <source>
        <strain evidence="3 4">FF011L</strain>
    </source>
</reference>
<accession>A0A517MBW3</accession>
<dbReference type="EMBL" id="CP036262">
    <property type="protein sequence ID" value="QDS92355.1"/>
    <property type="molecule type" value="Genomic_DNA"/>
</dbReference>
<dbReference type="EC" id="1.8.1.8" evidence="3"/>
<sequence length="135" mass="14649">MVSLFLAAVLATVVSDQPVTQQNYAQAYQSAHDEGKPLVVVVGAEWCPACVTLKEQTIAQMKAEGEFSEVSMAIVDQDAEPALAAQLKRGQSIPQIIVFSPQTSGGWKRTQMTGFQTRATIRTVLKRAKQRILGS</sequence>
<evidence type="ECO:0000259" key="2">
    <source>
        <dbReference type="PROSITE" id="PS51352"/>
    </source>
</evidence>
<dbReference type="AlphaFoldDB" id="A0A517MBW3"/>
<evidence type="ECO:0000313" key="4">
    <source>
        <dbReference type="Proteomes" id="UP000320672"/>
    </source>
</evidence>
<name>A0A517MBW3_9BACT</name>
<dbReference type="KEGG" id="rml:FF011L_10970"/>
<organism evidence="3 4">
    <name type="scientific">Roseimaritima multifibrata</name>
    <dbReference type="NCBI Taxonomy" id="1930274"/>
    <lineage>
        <taxon>Bacteria</taxon>
        <taxon>Pseudomonadati</taxon>
        <taxon>Planctomycetota</taxon>
        <taxon>Planctomycetia</taxon>
        <taxon>Pirellulales</taxon>
        <taxon>Pirellulaceae</taxon>
        <taxon>Roseimaritima</taxon>
    </lineage>
</organism>
<dbReference type="Pfam" id="PF13899">
    <property type="entry name" value="Thioredoxin_7"/>
    <property type="match status" value="1"/>
</dbReference>
<protein>
    <submittedName>
        <fullName evidence="3">Thiol:disulfide interchange protein DsbD</fullName>
        <ecNumber evidence="3">1.8.1.8</ecNumber>
    </submittedName>
</protein>
<dbReference type="Proteomes" id="UP000320672">
    <property type="component" value="Chromosome"/>
</dbReference>
<evidence type="ECO:0000256" key="1">
    <source>
        <dbReference type="ARBA" id="ARBA00022729"/>
    </source>
</evidence>
<evidence type="ECO:0000313" key="3">
    <source>
        <dbReference type="EMBL" id="QDS92355.1"/>
    </source>
</evidence>
<dbReference type="PANTHER" id="PTHR15337:SF11">
    <property type="entry name" value="THIOREDOXIN DOMAIN-CONTAINING PROTEIN"/>
    <property type="match status" value="1"/>
</dbReference>
<dbReference type="OrthoDB" id="276516at2"/>
<proteinExistence type="predicted"/>
<dbReference type="RefSeq" id="WP_145350625.1">
    <property type="nucleotide sequence ID" value="NZ_CP036262.1"/>
</dbReference>
<dbReference type="GO" id="GO:0047134">
    <property type="term" value="F:protein-disulfide reductase [NAD(P)H] activity"/>
    <property type="evidence" value="ECO:0007669"/>
    <property type="project" value="UniProtKB-EC"/>
</dbReference>
<dbReference type="PANTHER" id="PTHR15337">
    <property type="entry name" value="ANTERIOR GRADIENT PROTEIN-RELATED"/>
    <property type="match status" value="1"/>
</dbReference>
<dbReference type="PROSITE" id="PS51352">
    <property type="entry name" value="THIOREDOXIN_2"/>
    <property type="match status" value="1"/>
</dbReference>
<keyword evidence="1" id="KW-0732">Signal</keyword>
<dbReference type="CDD" id="cd02947">
    <property type="entry name" value="TRX_family"/>
    <property type="match status" value="1"/>
</dbReference>
<keyword evidence="3" id="KW-0560">Oxidoreductase</keyword>